<organism evidence="1 2">
    <name type="scientific">Camellia sinensis</name>
    <name type="common">Tea plant</name>
    <name type="synonym">Thea sinensis</name>
    <dbReference type="NCBI Taxonomy" id="4442"/>
    <lineage>
        <taxon>Eukaryota</taxon>
        <taxon>Viridiplantae</taxon>
        <taxon>Streptophyta</taxon>
        <taxon>Embryophyta</taxon>
        <taxon>Tracheophyta</taxon>
        <taxon>Spermatophyta</taxon>
        <taxon>Magnoliopsida</taxon>
        <taxon>eudicotyledons</taxon>
        <taxon>Gunneridae</taxon>
        <taxon>Pentapetalae</taxon>
        <taxon>asterids</taxon>
        <taxon>Ericales</taxon>
        <taxon>Theaceae</taxon>
        <taxon>Camellia</taxon>
    </lineage>
</organism>
<name>A0A7J7I5W4_CAMSI</name>
<evidence type="ECO:0000313" key="2">
    <source>
        <dbReference type="Proteomes" id="UP000593564"/>
    </source>
</evidence>
<evidence type="ECO:0000313" key="1">
    <source>
        <dbReference type="EMBL" id="KAF5959794.1"/>
    </source>
</evidence>
<reference evidence="1 2" key="2">
    <citation type="submission" date="2020-07" db="EMBL/GenBank/DDBJ databases">
        <title>Genome assembly of wild tea tree DASZ reveals pedigree and selection history of tea varieties.</title>
        <authorList>
            <person name="Zhang W."/>
        </authorList>
    </citation>
    <scope>NUCLEOTIDE SEQUENCE [LARGE SCALE GENOMIC DNA]</scope>
    <source>
        <strain evidence="2">cv. G240</strain>
        <tissue evidence="1">Leaf</tissue>
    </source>
</reference>
<keyword evidence="2" id="KW-1185">Reference proteome</keyword>
<dbReference type="AlphaFoldDB" id="A0A7J7I5W4"/>
<dbReference type="InterPro" id="IPR055290">
    <property type="entry name" value="At3g26010-like"/>
</dbReference>
<sequence>MIEWVVVEVSTSLAQNLGYGICVYTRDSHKGLNLVFDPSRSPHYKVVCIWHFDHVDSVLSIDYDRNKLCYHIEIYSSETGSWRACVEPFIANQNSEFLGGVYWNGAINRFNTSGDSLYFNLH</sequence>
<dbReference type="Proteomes" id="UP000593564">
    <property type="component" value="Unassembled WGS sequence"/>
</dbReference>
<reference evidence="2" key="1">
    <citation type="journal article" date="2020" name="Nat. Commun.">
        <title>Genome assembly of wild tea tree DASZ reveals pedigree and selection history of tea varieties.</title>
        <authorList>
            <person name="Zhang W."/>
            <person name="Zhang Y."/>
            <person name="Qiu H."/>
            <person name="Guo Y."/>
            <person name="Wan H."/>
            <person name="Zhang X."/>
            <person name="Scossa F."/>
            <person name="Alseekh S."/>
            <person name="Zhang Q."/>
            <person name="Wang P."/>
            <person name="Xu L."/>
            <person name="Schmidt M.H."/>
            <person name="Jia X."/>
            <person name="Li D."/>
            <person name="Zhu A."/>
            <person name="Guo F."/>
            <person name="Chen W."/>
            <person name="Ni D."/>
            <person name="Usadel B."/>
            <person name="Fernie A.R."/>
            <person name="Wen W."/>
        </authorList>
    </citation>
    <scope>NUCLEOTIDE SEQUENCE [LARGE SCALE GENOMIC DNA]</scope>
    <source>
        <strain evidence="2">cv. G240</strain>
    </source>
</reference>
<accession>A0A7J7I5W4</accession>
<protein>
    <submittedName>
        <fullName evidence="1">Uncharacterized protein</fullName>
    </submittedName>
</protein>
<comment type="caution">
    <text evidence="1">The sequence shown here is derived from an EMBL/GenBank/DDBJ whole genome shotgun (WGS) entry which is preliminary data.</text>
</comment>
<dbReference type="PANTHER" id="PTHR35546:SF134">
    <property type="entry name" value="F-BOX ASSOCIATED DOMAIN-CONTAINING PROTEIN"/>
    <property type="match status" value="1"/>
</dbReference>
<proteinExistence type="predicted"/>
<dbReference type="PANTHER" id="PTHR35546">
    <property type="entry name" value="F-BOX PROTEIN INTERACTION DOMAIN PROTEIN-RELATED"/>
    <property type="match status" value="1"/>
</dbReference>
<gene>
    <name evidence="1" type="ORF">HYC85_001003</name>
</gene>
<dbReference type="EMBL" id="JACBKZ010000001">
    <property type="protein sequence ID" value="KAF5959794.1"/>
    <property type="molecule type" value="Genomic_DNA"/>
</dbReference>